<proteinExistence type="predicted"/>
<gene>
    <name evidence="2" type="ORF">P170DRAFT_237163</name>
</gene>
<organism evidence="2 3">
    <name type="scientific">Aspergillus steynii IBT 23096</name>
    <dbReference type="NCBI Taxonomy" id="1392250"/>
    <lineage>
        <taxon>Eukaryota</taxon>
        <taxon>Fungi</taxon>
        <taxon>Dikarya</taxon>
        <taxon>Ascomycota</taxon>
        <taxon>Pezizomycotina</taxon>
        <taxon>Eurotiomycetes</taxon>
        <taxon>Eurotiomycetidae</taxon>
        <taxon>Eurotiales</taxon>
        <taxon>Aspergillaceae</taxon>
        <taxon>Aspergillus</taxon>
        <taxon>Aspergillus subgen. Circumdati</taxon>
    </lineage>
</organism>
<dbReference type="EMBL" id="MSFO01000006">
    <property type="protein sequence ID" value="PLB47245.1"/>
    <property type="molecule type" value="Genomic_DNA"/>
</dbReference>
<protein>
    <submittedName>
        <fullName evidence="2">Uncharacterized protein</fullName>
    </submittedName>
</protein>
<keyword evidence="1" id="KW-0472">Membrane</keyword>
<keyword evidence="1" id="KW-0812">Transmembrane</keyword>
<keyword evidence="3" id="KW-1185">Reference proteome</keyword>
<reference evidence="2 3" key="1">
    <citation type="submission" date="2016-12" db="EMBL/GenBank/DDBJ databases">
        <title>The genomes of Aspergillus section Nigri reveals drivers in fungal speciation.</title>
        <authorList>
            <consortium name="DOE Joint Genome Institute"/>
            <person name="Vesth T.C."/>
            <person name="Nybo J."/>
            <person name="Theobald S."/>
            <person name="Brandl J."/>
            <person name="Frisvad J.C."/>
            <person name="Nielsen K.F."/>
            <person name="Lyhne E.K."/>
            <person name="Kogle M.E."/>
            <person name="Kuo A."/>
            <person name="Riley R."/>
            <person name="Clum A."/>
            <person name="Nolan M."/>
            <person name="Lipzen A."/>
            <person name="Salamov A."/>
            <person name="Henrissat B."/>
            <person name="Wiebenga A."/>
            <person name="De Vries R.P."/>
            <person name="Grigoriev I.V."/>
            <person name="Mortensen U.H."/>
            <person name="Andersen M.R."/>
            <person name="Baker S.E."/>
        </authorList>
    </citation>
    <scope>NUCLEOTIDE SEQUENCE [LARGE SCALE GENOMIC DNA]</scope>
    <source>
        <strain evidence="2 3">IBT 23096</strain>
    </source>
</reference>
<sequence>MHAQWTNPDSTHGKRLVSQSVRMGWDGLANKLSRGVETRWSRLDLTRLDLLCVIFCGVSLYHIIVYIYIFVIACVKLVDCGV</sequence>
<dbReference type="AlphaFoldDB" id="A0A2I2G2Z2"/>
<dbReference type="VEuPathDB" id="FungiDB:P170DRAFT_237163"/>
<keyword evidence="1" id="KW-1133">Transmembrane helix</keyword>
<dbReference type="Proteomes" id="UP000234275">
    <property type="component" value="Unassembled WGS sequence"/>
</dbReference>
<evidence type="ECO:0000256" key="1">
    <source>
        <dbReference type="SAM" id="Phobius"/>
    </source>
</evidence>
<dbReference type="GeneID" id="36550629"/>
<evidence type="ECO:0000313" key="2">
    <source>
        <dbReference type="EMBL" id="PLB47245.1"/>
    </source>
</evidence>
<dbReference type="RefSeq" id="XP_024702547.1">
    <property type="nucleotide sequence ID" value="XM_024842930.1"/>
</dbReference>
<feature type="transmembrane region" description="Helical" evidence="1">
    <location>
        <begin position="48"/>
        <end position="71"/>
    </location>
</feature>
<accession>A0A2I2G2Z2</accession>
<comment type="caution">
    <text evidence="2">The sequence shown here is derived from an EMBL/GenBank/DDBJ whole genome shotgun (WGS) entry which is preliminary data.</text>
</comment>
<name>A0A2I2G2Z2_9EURO</name>
<evidence type="ECO:0000313" key="3">
    <source>
        <dbReference type="Proteomes" id="UP000234275"/>
    </source>
</evidence>